<dbReference type="Pfam" id="PF03544">
    <property type="entry name" value="TonB_C"/>
    <property type="match status" value="1"/>
</dbReference>
<keyword evidence="10" id="KW-0732">Signal</keyword>
<gene>
    <name evidence="12" type="ORF">SAMN04487941_2167</name>
</gene>
<dbReference type="Pfam" id="PF20329">
    <property type="entry name" value="DUF6624"/>
    <property type="match status" value="1"/>
</dbReference>
<keyword evidence="8" id="KW-1133">Transmembrane helix</keyword>
<name>A0A1I7IF58_9BACT</name>
<dbReference type="AlphaFoldDB" id="A0A1I7IF58"/>
<dbReference type="InterPro" id="IPR037682">
    <property type="entry name" value="TonB_C"/>
</dbReference>
<keyword evidence="13" id="KW-1185">Reference proteome</keyword>
<evidence type="ECO:0000313" key="12">
    <source>
        <dbReference type="EMBL" id="SFU71528.1"/>
    </source>
</evidence>
<dbReference type="GO" id="GO:0098797">
    <property type="term" value="C:plasma membrane protein complex"/>
    <property type="evidence" value="ECO:0007669"/>
    <property type="project" value="TreeGrafter"/>
</dbReference>
<dbReference type="SUPFAM" id="SSF74653">
    <property type="entry name" value="TolA/TonB C-terminal domain"/>
    <property type="match status" value="1"/>
</dbReference>
<reference evidence="13" key="1">
    <citation type="submission" date="2016-10" db="EMBL/GenBank/DDBJ databases">
        <authorList>
            <person name="Varghese N."/>
        </authorList>
    </citation>
    <scope>NUCLEOTIDE SEQUENCE [LARGE SCALE GENOMIC DNA]</scope>
    <source>
        <strain evidence="13">DSM 18820</strain>
    </source>
</reference>
<evidence type="ECO:0000256" key="5">
    <source>
        <dbReference type="ARBA" id="ARBA00022519"/>
    </source>
</evidence>
<dbReference type="GO" id="GO:0031992">
    <property type="term" value="F:energy transducer activity"/>
    <property type="evidence" value="ECO:0007669"/>
    <property type="project" value="TreeGrafter"/>
</dbReference>
<proteinExistence type="inferred from homology"/>
<dbReference type="GO" id="GO:0055085">
    <property type="term" value="P:transmembrane transport"/>
    <property type="evidence" value="ECO:0007669"/>
    <property type="project" value="InterPro"/>
</dbReference>
<dbReference type="InterPro" id="IPR051045">
    <property type="entry name" value="TonB-dependent_transducer"/>
</dbReference>
<comment type="subcellular location">
    <subcellularLocation>
        <location evidence="1">Cell inner membrane</location>
        <topology evidence="1">Single-pass membrane protein</topology>
        <orientation evidence="1">Periplasmic side</orientation>
    </subcellularLocation>
</comment>
<sequence>MKQLKQTLLLLCFLLAGNLACAQVNSALVAKLRRIAEADQKYRGAVVERAAAAHGWRSKEVQEIWAKQASIDQANLVEIENIILKYGYPGKTAVGEQLSSTAFLIIQHSSQEVQEKYLPLLTQAAGKGELQWSSLALLIDRVKVGRGEPQTYGSQLAEDDAGVKLYPIEDEHNVNKRRAQVGLPPLEDYLRHWEIKYKLPTAAANPNPPDFYAQRSSAAEVKRHAAVKVIGGEEKLYQQLKYPAQARANHVKGKVLVEFVIDAAGNVKDAFVVQGLGHGCDEEALRIIKQAKFTNSTGHDHPRRMRVPCGE</sequence>
<keyword evidence="3" id="KW-0813">Transport</keyword>
<feature type="chain" id="PRO_5010217040" evidence="10">
    <location>
        <begin position="23"/>
        <end position="311"/>
    </location>
</feature>
<dbReference type="InterPro" id="IPR006260">
    <property type="entry name" value="TonB/TolA_C"/>
</dbReference>
<dbReference type="Gene3D" id="3.30.1150.10">
    <property type="match status" value="1"/>
</dbReference>
<feature type="signal peptide" evidence="10">
    <location>
        <begin position="1"/>
        <end position="22"/>
    </location>
</feature>
<evidence type="ECO:0000256" key="8">
    <source>
        <dbReference type="ARBA" id="ARBA00022989"/>
    </source>
</evidence>
<protein>
    <submittedName>
        <fullName evidence="12">TonB family C-terminal domain-containing protein</fullName>
    </submittedName>
</protein>
<evidence type="ECO:0000256" key="3">
    <source>
        <dbReference type="ARBA" id="ARBA00022448"/>
    </source>
</evidence>
<evidence type="ECO:0000256" key="2">
    <source>
        <dbReference type="ARBA" id="ARBA00006555"/>
    </source>
</evidence>
<dbReference type="PROSITE" id="PS52015">
    <property type="entry name" value="TONB_CTD"/>
    <property type="match status" value="1"/>
</dbReference>
<evidence type="ECO:0000256" key="10">
    <source>
        <dbReference type="SAM" id="SignalP"/>
    </source>
</evidence>
<dbReference type="STRING" id="388950.GCA_001611675_01375"/>
<evidence type="ECO:0000256" key="4">
    <source>
        <dbReference type="ARBA" id="ARBA00022475"/>
    </source>
</evidence>
<dbReference type="InterPro" id="IPR046732">
    <property type="entry name" value="DUF6624"/>
</dbReference>
<dbReference type="PANTHER" id="PTHR33446:SF2">
    <property type="entry name" value="PROTEIN TONB"/>
    <property type="match status" value="1"/>
</dbReference>
<dbReference type="NCBIfam" id="TIGR01352">
    <property type="entry name" value="tonB_Cterm"/>
    <property type="match status" value="1"/>
</dbReference>
<evidence type="ECO:0000256" key="6">
    <source>
        <dbReference type="ARBA" id="ARBA00022692"/>
    </source>
</evidence>
<evidence type="ECO:0000256" key="7">
    <source>
        <dbReference type="ARBA" id="ARBA00022927"/>
    </source>
</evidence>
<accession>A0A1I7IF58</accession>
<dbReference type="OrthoDB" id="1164858at2"/>
<feature type="domain" description="TonB C-terminal" evidence="11">
    <location>
        <begin position="227"/>
        <end position="311"/>
    </location>
</feature>
<keyword evidence="6" id="KW-0812">Transmembrane</keyword>
<dbReference type="PANTHER" id="PTHR33446">
    <property type="entry name" value="PROTEIN TONB-RELATED"/>
    <property type="match status" value="1"/>
</dbReference>
<dbReference type="Proteomes" id="UP000182491">
    <property type="component" value="Unassembled WGS sequence"/>
</dbReference>
<keyword evidence="9" id="KW-0472">Membrane</keyword>
<evidence type="ECO:0000256" key="9">
    <source>
        <dbReference type="ARBA" id="ARBA00023136"/>
    </source>
</evidence>
<keyword evidence="7" id="KW-0653">Protein transport</keyword>
<dbReference type="GO" id="GO:0015031">
    <property type="term" value="P:protein transport"/>
    <property type="evidence" value="ECO:0007669"/>
    <property type="project" value="UniProtKB-KW"/>
</dbReference>
<evidence type="ECO:0000256" key="1">
    <source>
        <dbReference type="ARBA" id="ARBA00004383"/>
    </source>
</evidence>
<keyword evidence="4" id="KW-1003">Cell membrane</keyword>
<comment type="similarity">
    <text evidence="2">Belongs to the TonB family.</text>
</comment>
<evidence type="ECO:0000259" key="11">
    <source>
        <dbReference type="PROSITE" id="PS52015"/>
    </source>
</evidence>
<evidence type="ECO:0000313" key="13">
    <source>
        <dbReference type="Proteomes" id="UP000182491"/>
    </source>
</evidence>
<organism evidence="12 13">
    <name type="scientific">Pontibacter akesuensis</name>
    <dbReference type="NCBI Taxonomy" id="388950"/>
    <lineage>
        <taxon>Bacteria</taxon>
        <taxon>Pseudomonadati</taxon>
        <taxon>Bacteroidota</taxon>
        <taxon>Cytophagia</taxon>
        <taxon>Cytophagales</taxon>
        <taxon>Hymenobacteraceae</taxon>
        <taxon>Pontibacter</taxon>
    </lineage>
</organism>
<keyword evidence="5" id="KW-0997">Cell inner membrane</keyword>
<dbReference type="RefSeq" id="WP_068837465.1">
    <property type="nucleotide sequence ID" value="NZ_BMXC01000002.1"/>
</dbReference>
<dbReference type="EMBL" id="FPCA01000002">
    <property type="protein sequence ID" value="SFU71528.1"/>
    <property type="molecule type" value="Genomic_DNA"/>
</dbReference>